<proteinExistence type="predicted"/>
<dbReference type="InterPro" id="IPR036116">
    <property type="entry name" value="FN3_sf"/>
</dbReference>
<dbReference type="Gene3D" id="2.60.40.10">
    <property type="entry name" value="Immunoglobulins"/>
    <property type="match status" value="1"/>
</dbReference>
<feature type="domain" description="Fibronectin type-III" evidence="2">
    <location>
        <begin position="7"/>
        <end position="97"/>
    </location>
</feature>
<feature type="compositionally biased region" description="Polar residues" evidence="1">
    <location>
        <begin position="169"/>
        <end position="181"/>
    </location>
</feature>
<dbReference type="EMBL" id="JAKROA010000003">
    <property type="protein sequence ID" value="KAL5108412.1"/>
    <property type="molecule type" value="Genomic_DNA"/>
</dbReference>
<reference evidence="3 4" key="1">
    <citation type="journal article" date="2022" name="Front. Cell. Infect. Microbiol.">
        <title>The Genomes of Two Strains of Taenia crassiceps the Animal Model for the Study of Human Cysticercosis.</title>
        <authorList>
            <person name="Bobes R.J."/>
            <person name="Estrada K."/>
            <person name="Rios-Valencia D.G."/>
            <person name="Calderon-Gallegos A."/>
            <person name="de la Torre P."/>
            <person name="Carrero J.C."/>
            <person name="Sanchez-Flores A."/>
            <person name="Laclette J.P."/>
        </authorList>
    </citation>
    <scope>NUCLEOTIDE SEQUENCE [LARGE SCALE GENOMIC DNA]</scope>
    <source>
        <strain evidence="3">WFUcys</strain>
    </source>
</reference>
<feature type="compositionally biased region" description="Basic and acidic residues" evidence="1">
    <location>
        <begin position="142"/>
        <end position="152"/>
    </location>
</feature>
<organism evidence="3 4">
    <name type="scientific">Taenia crassiceps</name>
    <dbReference type="NCBI Taxonomy" id="6207"/>
    <lineage>
        <taxon>Eukaryota</taxon>
        <taxon>Metazoa</taxon>
        <taxon>Spiralia</taxon>
        <taxon>Lophotrochozoa</taxon>
        <taxon>Platyhelminthes</taxon>
        <taxon>Cestoda</taxon>
        <taxon>Eucestoda</taxon>
        <taxon>Cyclophyllidea</taxon>
        <taxon>Taeniidae</taxon>
        <taxon>Taenia</taxon>
    </lineage>
</organism>
<dbReference type="Pfam" id="PF00041">
    <property type="entry name" value="fn3"/>
    <property type="match status" value="1"/>
</dbReference>
<accession>A0ABR4QFT6</accession>
<evidence type="ECO:0000313" key="3">
    <source>
        <dbReference type="EMBL" id="KAL5108412.1"/>
    </source>
</evidence>
<keyword evidence="4" id="KW-1185">Reference proteome</keyword>
<dbReference type="PROSITE" id="PS50853">
    <property type="entry name" value="FN3"/>
    <property type="match status" value="1"/>
</dbReference>
<dbReference type="InterPro" id="IPR013783">
    <property type="entry name" value="Ig-like_fold"/>
</dbReference>
<dbReference type="SUPFAM" id="SSF49265">
    <property type="entry name" value="Fibronectin type III"/>
    <property type="match status" value="1"/>
</dbReference>
<name>A0ABR4QFT6_9CEST</name>
<feature type="region of interest" description="Disordered" evidence="1">
    <location>
        <begin position="169"/>
        <end position="191"/>
    </location>
</feature>
<dbReference type="SMART" id="SM00060">
    <property type="entry name" value="FN3"/>
    <property type="match status" value="1"/>
</dbReference>
<comment type="caution">
    <text evidence="3">The sequence shown here is derived from an EMBL/GenBank/DDBJ whole genome shotgun (WGS) entry which is preliminary data.</text>
</comment>
<evidence type="ECO:0000259" key="2">
    <source>
        <dbReference type="PROSITE" id="PS50853"/>
    </source>
</evidence>
<evidence type="ECO:0000256" key="1">
    <source>
        <dbReference type="SAM" id="MobiDB-lite"/>
    </source>
</evidence>
<dbReference type="Proteomes" id="UP001651158">
    <property type="component" value="Unassembled WGS sequence"/>
</dbReference>
<feature type="region of interest" description="Disordered" evidence="1">
    <location>
        <begin position="108"/>
        <end position="152"/>
    </location>
</feature>
<dbReference type="InterPro" id="IPR003961">
    <property type="entry name" value="FN3_dom"/>
</dbReference>
<evidence type="ECO:0000313" key="4">
    <source>
        <dbReference type="Proteomes" id="UP001651158"/>
    </source>
</evidence>
<gene>
    <name evidence="3" type="ORF">TcWFU_000912</name>
</gene>
<protein>
    <recommendedName>
        <fullName evidence="2">Fibronectin type-III domain-containing protein</fullName>
    </recommendedName>
</protein>
<dbReference type="CDD" id="cd00063">
    <property type="entry name" value="FN3"/>
    <property type="match status" value="1"/>
</dbReference>
<sequence length="217" mass="24216">MAFGPQGPSSPTVTAVSRTEVIVSWEPPDQLLRAQLESYEVYINTSAKPIYSGTQTFCHLRGLQADCQYHFKVRTGIFLASLLGTLNSTCSLQSQILMVLKRETNRDKTIRNSKIGTPGAGKGKYHGEKFRSPSSTQKRQRQTSDKWHIPPETDKMDCLDLIAPGHSIYRSNQTGKSTSLPSLRLKDGSRDSQRCMPIANSVRRFPTKGISLIHSEF</sequence>